<evidence type="ECO:0000313" key="1">
    <source>
        <dbReference type="Proteomes" id="UP000095286"/>
    </source>
</evidence>
<protein>
    <submittedName>
        <fullName evidence="2">Protein kinase domain-containing protein</fullName>
    </submittedName>
</protein>
<proteinExistence type="predicted"/>
<accession>A0AC35TM09</accession>
<reference evidence="2" key="1">
    <citation type="submission" date="2016-11" db="UniProtKB">
        <authorList>
            <consortium name="WormBaseParasite"/>
        </authorList>
    </citation>
    <scope>IDENTIFICATION</scope>
    <source>
        <strain evidence="2">KR3021</strain>
    </source>
</reference>
<evidence type="ECO:0000313" key="2">
    <source>
        <dbReference type="WBParaSite" id="RSKR_0000215400.1"/>
    </source>
</evidence>
<dbReference type="WBParaSite" id="RSKR_0000215400.1">
    <property type="protein sequence ID" value="RSKR_0000215400.1"/>
    <property type="gene ID" value="RSKR_0000215400"/>
</dbReference>
<organism evidence="1 2">
    <name type="scientific">Rhabditophanes sp. KR3021</name>
    <dbReference type="NCBI Taxonomy" id="114890"/>
    <lineage>
        <taxon>Eukaryota</taxon>
        <taxon>Metazoa</taxon>
        <taxon>Ecdysozoa</taxon>
        <taxon>Nematoda</taxon>
        <taxon>Chromadorea</taxon>
        <taxon>Rhabditida</taxon>
        <taxon>Tylenchina</taxon>
        <taxon>Panagrolaimomorpha</taxon>
        <taxon>Strongyloidoidea</taxon>
        <taxon>Alloionematidae</taxon>
        <taxon>Rhabditophanes</taxon>
    </lineage>
</organism>
<name>A0AC35TM09_9BILA</name>
<dbReference type="Proteomes" id="UP000095286">
    <property type="component" value="Unplaced"/>
</dbReference>
<sequence>MSNISKLSSLITNNTFDLSNQITKCLCKDSFISPWTTIISILLLYTLAIVWYYKNRKSMCLPVPECIFPYKKRLKRLEKILSPYLVDDVFIELTDQKLGQGSVGFVFKGFVYPKTQTRFKQKTLAAVKLSYPIPMQSIGLLEEATRLSRLDHPNIVKLIAVSRLSFSAFRPMFAMEWLAGGSLAEFFKNEIRRKDEKIRKTVYVRQIINILRQVGEALKYIHESRDQDGNEFTHGDVAARNILLNHRDLETCTAKLGDFGIPIDFGPRLPIPWLPPEIVCAADFMQIVHRAEADVWMFGVLAWECATLGGEPHYQKSYEEIQLAFSQSNRGLTRPKKCPDDYWNVIDLCLEDQHRRPRFTGTHATTVIGVLDKLSVKYINSSEAFAVEPNVSNCSCKEHRCTMPLPSFSI</sequence>